<organism evidence="1 2">
    <name type="scientific">Antarcticirhabdus aurantiaca</name>
    <dbReference type="NCBI Taxonomy" id="2606717"/>
    <lineage>
        <taxon>Bacteria</taxon>
        <taxon>Pseudomonadati</taxon>
        <taxon>Pseudomonadota</taxon>
        <taxon>Alphaproteobacteria</taxon>
        <taxon>Hyphomicrobiales</taxon>
        <taxon>Aurantimonadaceae</taxon>
        <taxon>Antarcticirhabdus</taxon>
    </lineage>
</organism>
<protein>
    <submittedName>
        <fullName evidence="1">DUF459 domain-containing protein</fullName>
    </submittedName>
</protein>
<keyword evidence="2" id="KW-1185">Reference proteome</keyword>
<evidence type="ECO:0000313" key="2">
    <source>
        <dbReference type="Proteomes" id="UP001163223"/>
    </source>
</evidence>
<gene>
    <name evidence="1" type="ORF">OXU80_10180</name>
</gene>
<sequence>MSDTRRIRARLGLLKGSLALPLSVLMAFTAVLPPGGAAAQERPRTVMEMLFGNSSRQAAPPQRVERRQRGTAAQQQRRGTRNREAARERRSNGRQQQTSRRGGRSAPRAAAAAAAAATAAPAAPAVVEKAPDARKVLVVGDFLAASLAKGLTRSFATDASVVIEERSNGSSGLVRTDHYDWLGELKPMLESTDPAALVVMLGANDRQPISLGSASYALRTDEWSTAYDQRVATLAGAAKQAGIPVIWVGMPSFKFDRMSEDMVFLNDIYRKNSATVSGEFVDVWDGFVDANGAFTYSGPDVAGQPAQLRNSDGITMTPAGEDKLAFFARRPLEKILGKSLVASASPDGMQGPGMPGDMVPPAAPIDLGAPVPEGPDDLLGATPPAATRTASAETGPQTPGTPPPESPRDLLVVAGTPTPGAEGRADNFQWDEKGPAVAPPGSSGPAPITASGSLDLAPLRSTAGPTPPPEMPSLEDAIINEWQRESEAARQPGSPTPGQ</sequence>
<accession>A0ACD4NUK9</accession>
<evidence type="ECO:0000313" key="1">
    <source>
        <dbReference type="EMBL" id="WAJ30540.1"/>
    </source>
</evidence>
<name>A0ACD4NUK9_9HYPH</name>
<dbReference type="Proteomes" id="UP001163223">
    <property type="component" value="Chromosome"/>
</dbReference>
<proteinExistence type="predicted"/>
<dbReference type="EMBL" id="CP113520">
    <property type="protein sequence ID" value="WAJ30540.1"/>
    <property type="molecule type" value="Genomic_DNA"/>
</dbReference>
<reference evidence="1" key="1">
    <citation type="submission" date="2022-11" db="EMBL/GenBank/DDBJ databases">
        <title>beta-Carotene-producing bacterium, Jeongeuplla avenae sp. nov., alleviates the salt stress of Arabidopsis seedlings.</title>
        <authorList>
            <person name="Jiang L."/>
            <person name="Lee J."/>
        </authorList>
    </citation>
    <scope>NUCLEOTIDE SEQUENCE</scope>
    <source>
        <strain evidence="1">DY_R2A_6</strain>
    </source>
</reference>